<evidence type="ECO:0000313" key="1">
    <source>
        <dbReference type="EMBL" id="KAG8199129.1"/>
    </source>
</evidence>
<dbReference type="AlphaFoldDB" id="A0AAV6VR59"/>
<evidence type="ECO:0000313" key="2">
    <source>
        <dbReference type="Proteomes" id="UP000827092"/>
    </source>
</evidence>
<dbReference type="EMBL" id="JAFNEN010000030">
    <property type="protein sequence ID" value="KAG8199129.1"/>
    <property type="molecule type" value="Genomic_DNA"/>
</dbReference>
<proteinExistence type="predicted"/>
<keyword evidence="2" id="KW-1185">Reference proteome</keyword>
<gene>
    <name evidence="1" type="ORF">JTE90_015966</name>
</gene>
<protein>
    <submittedName>
        <fullName evidence="1">Uncharacterized protein</fullName>
    </submittedName>
</protein>
<comment type="caution">
    <text evidence="1">The sequence shown here is derived from an EMBL/GenBank/DDBJ whole genome shotgun (WGS) entry which is preliminary data.</text>
</comment>
<name>A0AAV6VR59_9ARAC</name>
<reference evidence="1 2" key="1">
    <citation type="journal article" date="2022" name="Nat. Ecol. Evol.">
        <title>A masculinizing supergene underlies an exaggerated male reproductive morph in a spider.</title>
        <authorList>
            <person name="Hendrickx F."/>
            <person name="De Corte Z."/>
            <person name="Sonet G."/>
            <person name="Van Belleghem S.M."/>
            <person name="Kostlbacher S."/>
            <person name="Vangestel C."/>
        </authorList>
    </citation>
    <scope>NUCLEOTIDE SEQUENCE [LARGE SCALE GENOMIC DNA]</scope>
    <source>
        <strain evidence="1">W744_W776</strain>
    </source>
</reference>
<sequence length="68" mass="7521">MLLVSRSIDGLQDTEVRSRNVTISHELFPIPATPERVLEATEALMARELIPALFQEHSCSTLGRGKMG</sequence>
<dbReference type="Proteomes" id="UP000827092">
    <property type="component" value="Unassembled WGS sequence"/>
</dbReference>
<organism evidence="1 2">
    <name type="scientific">Oedothorax gibbosus</name>
    <dbReference type="NCBI Taxonomy" id="931172"/>
    <lineage>
        <taxon>Eukaryota</taxon>
        <taxon>Metazoa</taxon>
        <taxon>Ecdysozoa</taxon>
        <taxon>Arthropoda</taxon>
        <taxon>Chelicerata</taxon>
        <taxon>Arachnida</taxon>
        <taxon>Araneae</taxon>
        <taxon>Araneomorphae</taxon>
        <taxon>Entelegynae</taxon>
        <taxon>Araneoidea</taxon>
        <taxon>Linyphiidae</taxon>
        <taxon>Erigoninae</taxon>
        <taxon>Oedothorax</taxon>
    </lineage>
</organism>
<accession>A0AAV6VR59</accession>